<dbReference type="InterPro" id="IPR050300">
    <property type="entry name" value="GDXG_lipolytic_enzyme"/>
</dbReference>
<evidence type="ECO:0000256" key="1">
    <source>
        <dbReference type="ARBA" id="ARBA00022801"/>
    </source>
</evidence>
<dbReference type="InterPro" id="IPR049492">
    <property type="entry name" value="BD-FAE-like_dom"/>
</dbReference>
<dbReference type="PANTHER" id="PTHR48081:SF6">
    <property type="entry name" value="PEPTIDASE S9 PROLYL OLIGOPEPTIDASE CATALYTIC DOMAIN-CONTAINING PROTEIN"/>
    <property type="match status" value="1"/>
</dbReference>
<dbReference type="Gene3D" id="3.40.50.1820">
    <property type="entry name" value="alpha/beta hydrolase"/>
    <property type="match status" value="1"/>
</dbReference>
<evidence type="ECO:0000259" key="2">
    <source>
        <dbReference type="Pfam" id="PF20434"/>
    </source>
</evidence>
<dbReference type="RefSeq" id="WP_209678305.1">
    <property type="nucleotide sequence ID" value="NZ_JAGIOI010000001.1"/>
</dbReference>
<keyword evidence="1" id="KW-0378">Hydrolase</keyword>
<accession>A0ABS4YU86</accession>
<dbReference type="Pfam" id="PF20434">
    <property type="entry name" value="BD-FAE"/>
    <property type="match status" value="1"/>
</dbReference>
<protein>
    <submittedName>
        <fullName evidence="3">Acetyl esterase/lipase</fullName>
    </submittedName>
</protein>
<evidence type="ECO:0000313" key="3">
    <source>
        <dbReference type="EMBL" id="MBP2412351.1"/>
    </source>
</evidence>
<feature type="domain" description="BD-FAE-like" evidence="2">
    <location>
        <begin position="48"/>
        <end position="223"/>
    </location>
</feature>
<dbReference type="Proteomes" id="UP000711614">
    <property type="component" value="Unassembled WGS sequence"/>
</dbReference>
<evidence type="ECO:0000313" key="4">
    <source>
        <dbReference type="Proteomes" id="UP000711614"/>
    </source>
</evidence>
<gene>
    <name evidence="3" type="ORF">JOF48_001150</name>
</gene>
<dbReference type="PANTHER" id="PTHR48081">
    <property type="entry name" value="AB HYDROLASE SUPERFAMILY PROTEIN C4A8.06C"/>
    <property type="match status" value="1"/>
</dbReference>
<name>A0ABS4YU86_9MICC</name>
<organism evidence="3 4">
    <name type="scientific">Arthrobacter stackebrandtii</name>
    <dbReference type="NCBI Taxonomy" id="272161"/>
    <lineage>
        <taxon>Bacteria</taxon>
        <taxon>Bacillati</taxon>
        <taxon>Actinomycetota</taxon>
        <taxon>Actinomycetes</taxon>
        <taxon>Micrococcales</taxon>
        <taxon>Micrococcaceae</taxon>
        <taxon>Arthrobacter</taxon>
    </lineage>
</organism>
<keyword evidence="4" id="KW-1185">Reference proteome</keyword>
<reference evidence="3 4" key="1">
    <citation type="submission" date="2021-03" db="EMBL/GenBank/DDBJ databases">
        <title>Sequencing the genomes of 1000 actinobacteria strains.</title>
        <authorList>
            <person name="Klenk H.-P."/>
        </authorList>
    </citation>
    <scope>NUCLEOTIDE SEQUENCE [LARGE SCALE GENOMIC DNA]</scope>
    <source>
        <strain evidence="3 4">DSM 16005</strain>
    </source>
</reference>
<dbReference type="InterPro" id="IPR029058">
    <property type="entry name" value="AB_hydrolase_fold"/>
</dbReference>
<dbReference type="EMBL" id="JAGIOI010000001">
    <property type="protein sequence ID" value="MBP2412351.1"/>
    <property type="molecule type" value="Genomic_DNA"/>
</dbReference>
<comment type="caution">
    <text evidence="3">The sequence shown here is derived from an EMBL/GenBank/DDBJ whole genome shotgun (WGS) entry which is preliminary data.</text>
</comment>
<dbReference type="SUPFAM" id="SSF53474">
    <property type="entry name" value="alpha/beta-Hydrolases"/>
    <property type="match status" value="1"/>
</dbReference>
<sequence>MNLPQAKAPADAARHFTVTGSGVVPEERRQEGNLRHVEAFCPANLAGRPVFMVLPGGGYRHHADHEGRDVAEWLNTLGINAVVLKYSIAGDSPVDVLHPAPLQDARSVLAWLRGGDSGLAVDSSRIGVIGFSAGGHLAATISTGADAGPAAARPDLAVLCYPVVSMVSHTHEGSVAALLGPDAALDRRRALSAEHAVDGATPPTFLWHTADDGAVPVENSLSHAAALARHGVPFELHVFPHGRHGMGLAVNEPGGRHAAADWARLCRNWLAGRGWLNGPG</sequence>
<proteinExistence type="predicted"/>